<evidence type="ECO:0000256" key="1">
    <source>
        <dbReference type="ARBA" id="ARBA00007177"/>
    </source>
</evidence>
<comment type="subcellular location">
    <subcellularLocation>
        <location evidence="3">Cytoplasm</location>
    </subcellularLocation>
</comment>
<comment type="subunit">
    <text evidence="3">UreD, UreF and UreG form a complex that acts as a GTP-hydrolysis-dependent molecular chaperone, activating the urease apoprotein by helping to assemble the nickel containing metallocenter of UreC. The UreE protein probably delivers the nickel.</text>
</comment>
<comment type="caution">
    <text evidence="4">The sequence shown here is derived from an EMBL/GenBank/DDBJ whole genome shotgun (WGS) entry which is preliminary data.</text>
</comment>
<evidence type="ECO:0000313" key="4">
    <source>
        <dbReference type="EMBL" id="PZQ50126.1"/>
    </source>
</evidence>
<evidence type="ECO:0000256" key="2">
    <source>
        <dbReference type="ARBA" id="ARBA00023186"/>
    </source>
</evidence>
<keyword evidence="3" id="KW-0996">Nickel insertion</keyword>
<dbReference type="Proteomes" id="UP000249185">
    <property type="component" value="Unassembled WGS sequence"/>
</dbReference>
<dbReference type="PANTHER" id="PTHR33643:SF1">
    <property type="entry name" value="UREASE ACCESSORY PROTEIN D"/>
    <property type="match status" value="1"/>
</dbReference>
<comment type="similarity">
    <text evidence="1 3">Belongs to the UreD family.</text>
</comment>
<proteinExistence type="inferred from homology"/>
<gene>
    <name evidence="3" type="primary">ureD</name>
    <name evidence="4" type="ORF">DI556_08640</name>
</gene>
<reference evidence="4 5" key="1">
    <citation type="submission" date="2017-08" db="EMBL/GenBank/DDBJ databases">
        <title>Infants hospitalized years apart are colonized by the same room-sourced microbial strains.</title>
        <authorList>
            <person name="Brooks B."/>
            <person name="Olm M.R."/>
            <person name="Firek B.A."/>
            <person name="Baker R."/>
            <person name="Thomas B.C."/>
            <person name="Morowitz M.J."/>
            <person name="Banfield J.F."/>
        </authorList>
    </citation>
    <scope>NUCLEOTIDE SEQUENCE [LARGE SCALE GENOMIC DNA]</scope>
    <source>
        <strain evidence="4">S2_005_002_R2_34</strain>
    </source>
</reference>
<dbReference type="AlphaFoldDB" id="A0A2W5N9G8"/>
<dbReference type="HAMAP" id="MF_01384">
    <property type="entry name" value="UreD"/>
    <property type="match status" value="1"/>
</dbReference>
<dbReference type="Pfam" id="PF01774">
    <property type="entry name" value="UreD"/>
    <property type="match status" value="1"/>
</dbReference>
<accession>A0A2W5N9G8</accession>
<sequence length="302" mass="33056">MRSAARELAAYQEEPRQLPSGSFGKSAFLRLGFEPQGERSVLSTLRRRAPFIVQQALYWDEAMPGLPCVCVISNAGGVLQGDRNRIEIDLAPGARAHVTTQSATRVQEMDTNHATQAQEIRLGKDAYLEYIPHPVIPHRGSRFAQETLIEIEETATLVYSEVLMPGRKHYGAGEIFVFDLFSSLVRARRPDGRLLFAEKFVLEPARAPLDVLGVMGPFHVFGNLVVLCPKPATDALFAQATPRYDEAAGVAFGASRLPNDAGLIVKALGMESAPVVATLRDFWAKARKAATGAGLPDRFLWA</sequence>
<dbReference type="EMBL" id="QFPW01000005">
    <property type="protein sequence ID" value="PZQ50126.1"/>
    <property type="molecule type" value="Genomic_DNA"/>
</dbReference>
<dbReference type="GO" id="GO:0016151">
    <property type="term" value="F:nickel cation binding"/>
    <property type="evidence" value="ECO:0007669"/>
    <property type="project" value="UniProtKB-UniRule"/>
</dbReference>
<keyword evidence="2 3" id="KW-0143">Chaperone</keyword>
<evidence type="ECO:0000313" key="5">
    <source>
        <dbReference type="Proteomes" id="UP000249185"/>
    </source>
</evidence>
<dbReference type="InterPro" id="IPR002669">
    <property type="entry name" value="UreD"/>
</dbReference>
<dbReference type="GO" id="GO:0005737">
    <property type="term" value="C:cytoplasm"/>
    <property type="evidence" value="ECO:0007669"/>
    <property type="project" value="UniProtKB-SubCell"/>
</dbReference>
<evidence type="ECO:0000256" key="3">
    <source>
        <dbReference type="HAMAP-Rule" id="MF_01384"/>
    </source>
</evidence>
<comment type="function">
    <text evidence="3">Required for maturation of urease via the functional incorporation of the urease nickel metallocenter.</text>
</comment>
<dbReference type="PANTHER" id="PTHR33643">
    <property type="entry name" value="UREASE ACCESSORY PROTEIN D"/>
    <property type="match status" value="1"/>
</dbReference>
<keyword evidence="3" id="KW-0963">Cytoplasm</keyword>
<name>A0A2W5N9G8_RHOSU</name>
<protein>
    <recommendedName>
        <fullName evidence="3">Urease accessory protein UreD</fullName>
    </recommendedName>
</protein>
<organism evidence="4 5">
    <name type="scientific">Rhodovulum sulfidophilum</name>
    <name type="common">Rhodobacter sulfidophilus</name>
    <dbReference type="NCBI Taxonomy" id="35806"/>
    <lineage>
        <taxon>Bacteria</taxon>
        <taxon>Pseudomonadati</taxon>
        <taxon>Pseudomonadota</taxon>
        <taxon>Alphaproteobacteria</taxon>
        <taxon>Rhodobacterales</taxon>
        <taxon>Paracoccaceae</taxon>
        <taxon>Rhodovulum</taxon>
    </lineage>
</organism>